<protein>
    <recommendedName>
        <fullName evidence="9">Protein TILLER ANGLE CONTROL 1</fullName>
    </recommendedName>
</protein>
<dbReference type="Proteomes" id="UP000467840">
    <property type="component" value="Chromosome 5"/>
</dbReference>
<dbReference type="GO" id="GO:0016020">
    <property type="term" value="C:membrane"/>
    <property type="evidence" value="ECO:0007669"/>
    <property type="project" value="UniProtKB-SubCell"/>
</dbReference>
<evidence type="ECO:0000256" key="7">
    <source>
        <dbReference type="ARBA" id="ARBA00023136"/>
    </source>
</evidence>
<feature type="compositionally biased region" description="Acidic residues" evidence="11">
    <location>
        <begin position="107"/>
        <end position="119"/>
    </location>
</feature>
<dbReference type="FunFam" id="3.10.120.10:FF:000002">
    <property type="entry name" value="Cytochrome b5 type B"/>
    <property type="match status" value="1"/>
</dbReference>
<evidence type="ECO:0000256" key="6">
    <source>
        <dbReference type="ARBA" id="ARBA00023004"/>
    </source>
</evidence>
<dbReference type="GO" id="GO:0020037">
    <property type="term" value="F:heme binding"/>
    <property type="evidence" value="ECO:0007669"/>
    <property type="project" value="UniProtKB-UniRule"/>
</dbReference>
<keyword evidence="5 10" id="KW-0479">Metal-binding</keyword>
<keyword evidence="6 10" id="KW-0408">Iron</keyword>
<dbReference type="InterPro" id="IPR044989">
    <property type="entry name" value="TAC1"/>
</dbReference>
<dbReference type="PROSITE" id="PS00191">
    <property type="entry name" value="CYTOCHROME_B5_1"/>
    <property type="match status" value="1"/>
</dbReference>
<sequence length="375" mass="42397">MKIFNWVQRRFHHGALKDGLARNVKKAESITSEADKQALLKQVALVDVLDGWKGGILTIGTLGLDPLKPFNQQNEYFVLETEGEEEDDDDDYNDDEEEQQQYSVHSDDEDSNVNQDENEEENPLIFTRFEHNFEELATTFDANDAKSKIDPMETNLNIHDNDQRKRKGERITLAELFLADSDMKKKPESFELAPDSGKKPSVRAKNGLSFAKKLIPHVGEDSRPIKKFHQLMRRMLKRKIHPELEGKAQKTDNQNKVAIMEVGIGKGNEADESVSLIPTPPSSGKWLQNPISIILMKLQSTRIYDCWLIIHGKVYDVTHFLEEHPGGDEVLIAATGKDATDDFDDVGQSSSAKELMNKYCIGDIDVKRAPPPGKK</sequence>
<dbReference type="SMART" id="SM01117">
    <property type="entry name" value="Cyt-b5"/>
    <property type="match status" value="1"/>
</dbReference>
<dbReference type="Gene3D" id="3.10.120.10">
    <property type="entry name" value="Cytochrome b5-like heme/steroid binding domain"/>
    <property type="match status" value="1"/>
</dbReference>
<gene>
    <name evidence="13" type="ORF">GH714_021311</name>
</gene>
<feature type="domain" description="Cytochrome b5 heme-binding" evidence="12">
    <location>
        <begin position="288"/>
        <end position="365"/>
    </location>
</feature>
<dbReference type="InterPro" id="IPR018506">
    <property type="entry name" value="Cyt_B5_heme-BS"/>
</dbReference>
<evidence type="ECO:0000256" key="11">
    <source>
        <dbReference type="SAM" id="MobiDB-lite"/>
    </source>
</evidence>
<evidence type="ECO:0000256" key="10">
    <source>
        <dbReference type="RuleBase" id="RU362121"/>
    </source>
</evidence>
<evidence type="ECO:0000256" key="9">
    <source>
        <dbReference type="ARBA" id="ARBA00026138"/>
    </source>
</evidence>
<evidence type="ECO:0000259" key="12">
    <source>
        <dbReference type="PROSITE" id="PS50255"/>
    </source>
</evidence>
<proteinExistence type="inferred from homology"/>
<evidence type="ECO:0000256" key="8">
    <source>
        <dbReference type="ARBA" id="ARBA00025796"/>
    </source>
</evidence>
<evidence type="ECO:0000256" key="5">
    <source>
        <dbReference type="ARBA" id="ARBA00022723"/>
    </source>
</evidence>
<comment type="similarity">
    <text evidence="8">Belongs to the TAC family.</text>
</comment>
<accession>A0A6A6NIH9</accession>
<dbReference type="GO" id="GO:0046872">
    <property type="term" value="F:metal ion binding"/>
    <property type="evidence" value="ECO:0007669"/>
    <property type="project" value="UniProtKB-UniRule"/>
</dbReference>
<evidence type="ECO:0000256" key="4">
    <source>
        <dbReference type="ARBA" id="ARBA00022692"/>
    </source>
</evidence>
<keyword evidence="4" id="KW-0812">Transmembrane</keyword>
<dbReference type="PROSITE" id="PS50255">
    <property type="entry name" value="CYTOCHROME_B5_2"/>
    <property type="match status" value="1"/>
</dbReference>
<keyword evidence="14" id="KW-1185">Reference proteome</keyword>
<evidence type="ECO:0000313" key="14">
    <source>
        <dbReference type="Proteomes" id="UP000467840"/>
    </source>
</evidence>
<dbReference type="PRINTS" id="PR00363">
    <property type="entry name" value="CYTOCHROMEB5"/>
</dbReference>
<comment type="subcellular location">
    <subcellularLocation>
        <location evidence="1">Membrane</location>
    </subcellularLocation>
</comment>
<comment type="caution">
    <text evidence="13">The sequence shown here is derived from an EMBL/GenBank/DDBJ whole genome shotgun (WGS) entry which is preliminary data.</text>
</comment>
<dbReference type="EMBL" id="JAAGAX010000001">
    <property type="protein sequence ID" value="KAF2324926.1"/>
    <property type="molecule type" value="Genomic_DNA"/>
</dbReference>
<dbReference type="InterPro" id="IPR036400">
    <property type="entry name" value="Cyt_B5-like_heme/steroid_sf"/>
</dbReference>
<feature type="compositionally biased region" description="Acidic residues" evidence="11">
    <location>
        <begin position="82"/>
        <end position="99"/>
    </location>
</feature>
<keyword evidence="2" id="KW-0341">Growth regulation</keyword>
<name>A0A6A6NIH9_HEVBR</name>
<organism evidence="13 14">
    <name type="scientific">Hevea brasiliensis</name>
    <name type="common">Para rubber tree</name>
    <name type="synonym">Siphonia brasiliensis</name>
    <dbReference type="NCBI Taxonomy" id="3981"/>
    <lineage>
        <taxon>Eukaryota</taxon>
        <taxon>Viridiplantae</taxon>
        <taxon>Streptophyta</taxon>
        <taxon>Embryophyta</taxon>
        <taxon>Tracheophyta</taxon>
        <taxon>Spermatophyta</taxon>
        <taxon>Magnoliopsida</taxon>
        <taxon>eudicotyledons</taxon>
        <taxon>Gunneridae</taxon>
        <taxon>Pentapetalae</taxon>
        <taxon>rosids</taxon>
        <taxon>fabids</taxon>
        <taxon>Malpighiales</taxon>
        <taxon>Euphorbiaceae</taxon>
        <taxon>Crotonoideae</taxon>
        <taxon>Micrandreae</taxon>
        <taxon>Hevea</taxon>
    </lineage>
</organism>
<reference evidence="13 14" key="1">
    <citation type="journal article" date="2020" name="Mol. Plant">
        <title>The Chromosome-Based Rubber Tree Genome Provides New Insights into Spurge Genome Evolution and Rubber Biosynthesis.</title>
        <authorList>
            <person name="Liu J."/>
            <person name="Shi C."/>
            <person name="Shi C.C."/>
            <person name="Li W."/>
            <person name="Zhang Q.J."/>
            <person name="Zhang Y."/>
            <person name="Li K."/>
            <person name="Lu H.F."/>
            <person name="Shi C."/>
            <person name="Zhu S.T."/>
            <person name="Xiao Z.Y."/>
            <person name="Nan H."/>
            <person name="Yue Y."/>
            <person name="Zhu X.G."/>
            <person name="Wu Y."/>
            <person name="Hong X.N."/>
            <person name="Fan G.Y."/>
            <person name="Tong Y."/>
            <person name="Zhang D."/>
            <person name="Mao C.L."/>
            <person name="Liu Y.L."/>
            <person name="Hao S.J."/>
            <person name="Liu W.Q."/>
            <person name="Lv M.Q."/>
            <person name="Zhang H.B."/>
            <person name="Liu Y."/>
            <person name="Hu-Tang G.R."/>
            <person name="Wang J.P."/>
            <person name="Wang J.H."/>
            <person name="Sun Y.H."/>
            <person name="Ni S.B."/>
            <person name="Chen W.B."/>
            <person name="Zhang X.C."/>
            <person name="Jiao Y.N."/>
            <person name="Eichler E.E."/>
            <person name="Li G.H."/>
            <person name="Liu X."/>
            <person name="Gao L.Z."/>
        </authorList>
    </citation>
    <scope>NUCLEOTIDE SEQUENCE [LARGE SCALE GENOMIC DNA]</scope>
    <source>
        <strain evidence="14">cv. GT1</strain>
        <tissue evidence="13">Leaf</tissue>
    </source>
</reference>
<keyword evidence="7" id="KW-0472">Membrane</keyword>
<dbReference type="GO" id="GO:0001763">
    <property type="term" value="P:morphogenesis of a branching structure"/>
    <property type="evidence" value="ECO:0007669"/>
    <property type="project" value="InterPro"/>
</dbReference>
<dbReference type="AlphaFoldDB" id="A0A6A6NIH9"/>
<feature type="region of interest" description="Disordered" evidence="11">
    <location>
        <begin position="82"/>
        <end position="119"/>
    </location>
</feature>
<comment type="similarity">
    <text evidence="10">Belongs to the cytochrome b5 family.</text>
</comment>
<dbReference type="Pfam" id="PF00173">
    <property type="entry name" value="Cyt-b5"/>
    <property type="match status" value="1"/>
</dbReference>
<keyword evidence="3 10" id="KW-0349">Heme</keyword>
<dbReference type="PANTHER" id="PTHR38366">
    <property type="entry name" value="NAD-DEPENDENT PROTEIN DEACETYLASE HST1-LIKE PROTEIN"/>
    <property type="match status" value="1"/>
</dbReference>
<dbReference type="PANTHER" id="PTHR38366:SF1">
    <property type="entry name" value="PROTEIN TILLER ANGLE CONTROL 1"/>
    <property type="match status" value="1"/>
</dbReference>
<dbReference type="SUPFAM" id="SSF55856">
    <property type="entry name" value="Cytochrome b5-like heme/steroid binding domain"/>
    <property type="match status" value="1"/>
</dbReference>
<evidence type="ECO:0000313" key="13">
    <source>
        <dbReference type="EMBL" id="KAF2324926.1"/>
    </source>
</evidence>
<evidence type="ECO:0000256" key="1">
    <source>
        <dbReference type="ARBA" id="ARBA00004370"/>
    </source>
</evidence>
<evidence type="ECO:0000256" key="2">
    <source>
        <dbReference type="ARBA" id="ARBA00022604"/>
    </source>
</evidence>
<evidence type="ECO:0000256" key="3">
    <source>
        <dbReference type="ARBA" id="ARBA00022617"/>
    </source>
</evidence>
<dbReference type="InterPro" id="IPR001199">
    <property type="entry name" value="Cyt_B5-like_heme/steroid-bd"/>
</dbReference>